<feature type="region of interest" description="Disordered" evidence="1">
    <location>
        <begin position="186"/>
        <end position="218"/>
    </location>
</feature>
<dbReference type="InterPro" id="IPR044809">
    <property type="entry name" value="AUF1-like"/>
</dbReference>
<sequence>MEDYGTNLCYVAEKSEEIDYFDQLPDPIIVMIFDKVYDARSLCRCLAVSKRFNSLVSEVGSVCISMNCSNSKKPIDDLSKSRSGSKNFFKNFVCKFLTKPLNFLQQNNKKLFNSSSSNNFGSGIDIFKWVNEILKNFNDVESVFLELPCHGGEIGVNKNTPLLKWEASFGEVMDGCVILGANSVSQSKNGSNRRSGMSFRSCNEGSHENGEGDEDEDDDYMFSDEELRLRIIWIISCLIASSGRHNLMKKMVGQCPKLSNVVISDAGRQGKLHMNGAQIQELRSSMIISANHINKVDLSPSAGPEPAEVGPGPAAVGSEGLPASQVGYVGNLVMKMWYVKELELPKSGQVMKGATLVVIKPENRVERSKVSMWGGFEGDKVFEEASKELLKRKEKRVYRLEVNSF</sequence>
<organism evidence="3 4">
    <name type="scientific">Saponaria officinalis</name>
    <name type="common">Common soapwort</name>
    <name type="synonym">Lychnis saponaria</name>
    <dbReference type="NCBI Taxonomy" id="3572"/>
    <lineage>
        <taxon>Eukaryota</taxon>
        <taxon>Viridiplantae</taxon>
        <taxon>Streptophyta</taxon>
        <taxon>Embryophyta</taxon>
        <taxon>Tracheophyta</taxon>
        <taxon>Spermatophyta</taxon>
        <taxon>Magnoliopsida</taxon>
        <taxon>eudicotyledons</taxon>
        <taxon>Gunneridae</taxon>
        <taxon>Pentapetalae</taxon>
        <taxon>Caryophyllales</taxon>
        <taxon>Caryophyllaceae</taxon>
        <taxon>Caryophylleae</taxon>
        <taxon>Saponaria</taxon>
    </lineage>
</organism>
<reference evidence="3" key="1">
    <citation type="submission" date="2024-03" db="EMBL/GenBank/DDBJ databases">
        <title>WGS assembly of Saponaria officinalis var. Norfolk2.</title>
        <authorList>
            <person name="Jenkins J."/>
            <person name="Shu S."/>
            <person name="Grimwood J."/>
            <person name="Barry K."/>
            <person name="Goodstein D."/>
            <person name="Schmutz J."/>
            <person name="Leebens-Mack J."/>
            <person name="Osbourn A."/>
        </authorList>
    </citation>
    <scope>NUCLEOTIDE SEQUENCE [LARGE SCALE GENOMIC DNA]</scope>
    <source>
        <strain evidence="3">JIC</strain>
    </source>
</reference>
<gene>
    <name evidence="3" type="ORF">RND81_04G240900</name>
</gene>
<dbReference type="CDD" id="cd09917">
    <property type="entry name" value="F-box_SF"/>
    <property type="match status" value="1"/>
</dbReference>
<dbReference type="Proteomes" id="UP001443914">
    <property type="component" value="Unassembled WGS sequence"/>
</dbReference>
<dbReference type="InterPro" id="IPR001810">
    <property type="entry name" value="F-box_dom"/>
</dbReference>
<dbReference type="EMBL" id="JBDFQZ010000004">
    <property type="protein sequence ID" value="KAK9735956.1"/>
    <property type="molecule type" value="Genomic_DNA"/>
</dbReference>
<evidence type="ECO:0000313" key="3">
    <source>
        <dbReference type="EMBL" id="KAK9735956.1"/>
    </source>
</evidence>
<protein>
    <recommendedName>
        <fullName evidence="2">F-box domain-containing protein</fullName>
    </recommendedName>
</protein>
<dbReference type="Gene3D" id="1.20.1280.50">
    <property type="match status" value="1"/>
</dbReference>
<evidence type="ECO:0000256" key="1">
    <source>
        <dbReference type="SAM" id="MobiDB-lite"/>
    </source>
</evidence>
<accession>A0AAW1LPZ6</accession>
<feature type="compositionally biased region" description="Polar residues" evidence="1">
    <location>
        <begin position="186"/>
        <end position="203"/>
    </location>
</feature>
<dbReference type="SUPFAM" id="SSF81383">
    <property type="entry name" value="F-box domain"/>
    <property type="match status" value="1"/>
</dbReference>
<proteinExistence type="predicted"/>
<keyword evidence="4" id="KW-1185">Reference proteome</keyword>
<dbReference type="PANTHER" id="PTHR31215">
    <property type="entry name" value="OS05G0510400 PROTEIN-RELATED"/>
    <property type="match status" value="1"/>
</dbReference>
<dbReference type="AlphaFoldDB" id="A0AAW1LPZ6"/>
<feature type="domain" description="F-box" evidence="2">
    <location>
        <begin position="21"/>
        <end position="57"/>
    </location>
</feature>
<evidence type="ECO:0000313" key="4">
    <source>
        <dbReference type="Proteomes" id="UP001443914"/>
    </source>
</evidence>
<comment type="caution">
    <text evidence="3">The sequence shown here is derived from an EMBL/GenBank/DDBJ whole genome shotgun (WGS) entry which is preliminary data.</text>
</comment>
<dbReference type="InterPro" id="IPR036047">
    <property type="entry name" value="F-box-like_dom_sf"/>
</dbReference>
<dbReference type="Pfam" id="PF12937">
    <property type="entry name" value="F-box-like"/>
    <property type="match status" value="1"/>
</dbReference>
<name>A0AAW1LPZ6_SAPOF</name>
<evidence type="ECO:0000259" key="2">
    <source>
        <dbReference type="Pfam" id="PF12937"/>
    </source>
</evidence>